<dbReference type="AlphaFoldDB" id="A0A1I2MWD2"/>
<sequence>MSWSKPTVRLAAELQTVEDVWRMVNVLPNAPYEAEGVRFDLEGWGHEYRADTLRTTSGELEPLLPIVVDADVPVDGVEQSFVRALGTGPATIDWQGVWLDAPELGLLANSKYEGVRVVFHTDDVDWERPAGDHTVFVHITKSGNLPRAR</sequence>
<accession>A0A1I2MWD2</accession>
<evidence type="ECO:0000313" key="2">
    <source>
        <dbReference type="Proteomes" id="UP000181942"/>
    </source>
</evidence>
<gene>
    <name evidence="1" type="ORF">SAMN02787118_11443</name>
</gene>
<name>A0A1I2MWD2_9ACTN</name>
<reference evidence="1 2" key="1">
    <citation type="submission" date="2016-10" db="EMBL/GenBank/DDBJ databases">
        <authorList>
            <person name="de Groot N.N."/>
        </authorList>
    </citation>
    <scope>NUCLEOTIDE SEQUENCE [LARGE SCALE GENOMIC DNA]</scope>
    <source>
        <strain evidence="1 2">OK461</strain>
    </source>
</reference>
<evidence type="ECO:0000313" key="1">
    <source>
        <dbReference type="EMBL" id="SFF95753.1"/>
    </source>
</evidence>
<protein>
    <submittedName>
        <fullName evidence="1">Uncharacterized protein</fullName>
    </submittedName>
</protein>
<proteinExistence type="predicted"/>
<dbReference type="EMBL" id="FONR01000014">
    <property type="protein sequence ID" value="SFF95753.1"/>
    <property type="molecule type" value="Genomic_DNA"/>
</dbReference>
<organism evidence="1 2">
    <name type="scientific">Streptomyces mirabilis</name>
    <dbReference type="NCBI Taxonomy" id="68239"/>
    <lineage>
        <taxon>Bacteria</taxon>
        <taxon>Bacillati</taxon>
        <taxon>Actinomycetota</taxon>
        <taxon>Actinomycetes</taxon>
        <taxon>Kitasatosporales</taxon>
        <taxon>Streptomycetaceae</taxon>
        <taxon>Streptomyces</taxon>
    </lineage>
</organism>
<dbReference type="Proteomes" id="UP000181942">
    <property type="component" value="Unassembled WGS sequence"/>
</dbReference>